<dbReference type="Proteomes" id="UP000560081">
    <property type="component" value="Unassembled WGS sequence"/>
</dbReference>
<dbReference type="OrthoDB" id="9776021at2"/>
<reference evidence="3 4" key="1">
    <citation type="submission" date="2020-08" db="EMBL/GenBank/DDBJ databases">
        <title>Sequencing the genomes of 1000 actinobacteria strains.</title>
        <authorList>
            <person name="Klenk H.-P."/>
        </authorList>
    </citation>
    <scope>NUCLEOTIDE SEQUENCE [LARGE SCALE GENOMIC DNA]</scope>
    <source>
        <strain evidence="3 4">DSM 19079</strain>
    </source>
</reference>
<dbReference type="Gene3D" id="3.40.50.300">
    <property type="entry name" value="P-loop containing nucleotide triphosphate hydrolases"/>
    <property type="match status" value="2"/>
</dbReference>
<dbReference type="GO" id="GO:0005829">
    <property type="term" value="C:cytosol"/>
    <property type="evidence" value="ECO:0007669"/>
    <property type="project" value="TreeGrafter"/>
</dbReference>
<sequence length="849" mass="93005">MSPRPLNLPLDQALIDQLSREFGLRAHNADGLRQLVFALSGDYDPAVPQVMDMCTGSGKTYLMAAFIEYLRRQGHRHVMVVTPSTVVQAKTVQNFTPGSRRHITGAAVHPQVTTPQDYSAWRAAQASPGGQLFGEGASQLFVFNIQQLIAPKQAEGETAGEGMAATQRRIRRFDESTGNLFDHLRAQDDLVVIADESHLYGTQAKAFHQAIRDLEPAATVGLTASASAKDHVVFRYPLHQAITDGMVKTPVIAYRSSGYPEVGGEELQLQDALVLLNAKQAAYEGYASETLGAKPVNAVLFVVCADVAHATEVAQLLRTPAYFGADDAVLQVDNAHDDVVTQQRLEDLDQPFSTVRAVVSVNKLKEGWDVRSIAVMVTLRALASETLTQQTIGRGLRLPFGQRTGDPQVDTLDILSHASVKKHLSSEKVLQEFGLVEAVRPQDADRTLPPVPTDPGTGADGNASGQEGVDVVGPDGTTNPPESTRTPDPRPTVAVREFGDTKDLDRQVSRPEPVRVGLQPKFQAIGGFQVLFPRVTSERVIAPLNLARLSDETIRSHARKVLDAGDVLHRQELLANRLKTRLQLHSVDQANVASVPVEPDDVARELERAALAVASLPRTATNLTQIKRYVVPTFIRQSDTAEWTVKSLASACDRLTDMLKQAVRDHERSATTADIVTPVPVPRTDHHLLPAGEVVHPRPEARGDFVVRRWYEGWQRSVFTAARFDSWTGEYALAELLDISPDITWWMRLEPAAGAGIAYTPRDTYYPDFLALDADGTHWIIEGKNDAGAGDATVQLKREAAQRIVRELIGMEEFMDQRWGYLIAYEGEIARADAWKDLLSASAPVVTPA</sequence>
<accession>A0A4Y8X2V1</accession>
<dbReference type="PANTHER" id="PTHR47396:SF1">
    <property type="entry name" value="ATP-DEPENDENT HELICASE IRC3-RELATED"/>
    <property type="match status" value="1"/>
</dbReference>
<dbReference type="GO" id="GO:0005524">
    <property type="term" value="F:ATP binding"/>
    <property type="evidence" value="ECO:0007669"/>
    <property type="project" value="InterPro"/>
</dbReference>
<name>A0A4Y8X2V1_9MICC</name>
<evidence type="ECO:0000256" key="1">
    <source>
        <dbReference type="SAM" id="MobiDB-lite"/>
    </source>
</evidence>
<dbReference type="AlphaFoldDB" id="A0A4Y8X2V1"/>
<dbReference type="SUPFAM" id="SSF52540">
    <property type="entry name" value="P-loop containing nucleoside triphosphate hydrolases"/>
    <property type="match status" value="1"/>
</dbReference>
<dbReference type="InterPro" id="IPR006935">
    <property type="entry name" value="Helicase/UvrB_N"/>
</dbReference>
<organism evidence="3 4">
    <name type="scientific">Micrococcus flavus</name>
    <dbReference type="NCBI Taxonomy" id="384602"/>
    <lineage>
        <taxon>Bacteria</taxon>
        <taxon>Bacillati</taxon>
        <taxon>Actinomycetota</taxon>
        <taxon>Actinomycetes</taxon>
        <taxon>Micrococcales</taxon>
        <taxon>Micrococcaceae</taxon>
        <taxon>Micrococcus</taxon>
    </lineage>
</organism>
<dbReference type="GO" id="GO:0003677">
    <property type="term" value="F:DNA binding"/>
    <property type="evidence" value="ECO:0007669"/>
    <property type="project" value="InterPro"/>
</dbReference>
<comment type="caution">
    <text evidence="3">The sequence shown here is derived from an EMBL/GenBank/DDBJ whole genome shotgun (WGS) entry which is preliminary data.</text>
</comment>
<dbReference type="Pfam" id="PF04851">
    <property type="entry name" value="ResIII"/>
    <property type="match status" value="1"/>
</dbReference>
<dbReference type="GO" id="GO:0015668">
    <property type="term" value="F:type III site-specific deoxyribonuclease activity"/>
    <property type="evidence" value="ECO:0007669"/>
    <property type="project" value="UniProtKB-EC"/>
</dbReference>
<proteinExistence type="predicted"/>
<protein>
    <submittedName>
        <fullName evidence="3">Type III restriction enzyme</fullName>
        <ecNumber evidence="3">3.1.21.5</ecNumber>
    </submittedName>
</protein>
<evidence type="ECO:0000313" key="3">
    <source>
        <dbReference type="EMBL" id="MBB4882548.1"/>
    </source>
</evidence>
<dbReference type="PANTHER" id="PTHR47396">
    <property type="entry name" value="TYPE I RESTRICTION ENZYME ECOKI R PROTEIN"/>
    <property type="match status" value="1"/>
</dbReference>
<dbReference type="RefSeq" id="WP_135030267.1">
    <property type="nucleotide sequence ID" value="NZ_BMLA01000001.1"/>
</dbReference>
<feature type="region of interest" description="Disordered" evidence="1">
    <location>
        <begin position="441"/>
        <end position="494"/>
    </location>
</feature>
<dbReference type="EMBL" id="JACHMC010000001">
    <property type="protein sequence ID" value="MBB4882548.1"/>
    <property type="molecule type" value="Genomic_DNA"/>
</dbReference>
<dbReference type="InterPro" id="IPR050742">
    <property type="entry name" value="Helicase_Restrict-Modif_Enz"/>
</dbReference>
<keyword evidence="3" id="KW-0378">Hydrolase</keyword>
<evidence type="ECO:0000313" key="4">
    <source>
        <dbReference type="Proteomes" id="UP000560081"/>
    </source>
</evidence>
<dbReference type="EC" id="3.1.21.5" evidence="3"/>
<feature type="domain" description="Helicase/UvrB N-terminal" evidence="2">
    <location>
        <begin position="48"/>
        <end position="224"/>
    </location>
</feature>
<dbReference type="InterPro" id="IPR027417">
    <property type="entry name" value="P-loop_NTPase"/>
</dbReference>
<keyword evidence="4" id="KW-1185">Reference proteome</keyword>
<gene>
    <name evidence="3" type="ORF">BJ976_000899</name>
</gene>
<evidence type="ECO:0000259" key="2">
    <source>
        <dbReference type="Pfam" id="PF04851"/>
    </source>
</evidence>
<feature type="compositionally biased region" description="Polar residues" evidence="1">
    <location>
        <begin position="476"/>
        <end position="486"/>
    </location>
</feature>